<protein>
    <submittedName>
        <fullName evidence="1">YolD-like family protein</fullName>
    </submittedName>
</protein>
<dbReference type="Pfam" id="PF08863">
    <property type="entry name" value="YolD"/>
    <property type="match status" value="1"/>
</dbReference>
<dbReference type="PANTHER" id="PTHR40051:SF1">
    <property type="entry name" value="YOLD-LIKE FAMILY PROTEIN"/>
    <property type="match status" value="1"/>
</dbReference>
<dbReference type="EMBL" id="VJMZ01000001">
    <property type="protein sequence ID" value="TRM11404.1"/>
    <property type="molecule type" value="Genomic_DNA"/>
</dbReference>
<dbReference type="AlphaFoldDB" id="A0A549YHR0"/>
<name>A0A549YHR0_9BACI</name>
<proteinExistence type="predicted"/>
<sequence>MEVFKMSEVNDRGTKKWTAMMMPEHEEMLQQMWQEQEYKQKPILDEQKQFELNTKLQLALQNDLTVEVEYYDYNSHDSRKIKGKLLVADTLANTLKFDNDENTAVSLDDVLEVLID</sequence>
<dbReference type="InterPro" id="IPR014962">
    <property type="entry name" value="YolD"/>
</dbReference>
<reference evidence="1 2" key="1">
    <citation type="submission" date="2019-07" db="EMBL/GenBank/DDBJ databases">
        <title>Genomic analysis of Lentibacillus sp. NKC851-2.</title>
        <authorList>
            <person name="Oh Y.J."/>
        </authorList>
    </citation>
    <scope>NUCLEOTIDE SEQUENCE [LARGE SCALE GENOMIC DNA]</scope>
    <source>
        <strain evidence="1 2">NKC851-2</strain>
    </source>
</reference>
<gene>
    <name evidence="1" type="ORF">FH966_06670</name>
</gene>
<comment type="caution">
    <text evidence="1">The sequence shown here is derived from an EMBL/GenBank/DDBJ whole genome shotgun (WGS) entry which is preliminary data.</text>
</comment>
<organism evidence="1 2">
    <name type="scientific">Lentibacillus cibarius</name>
    <dbReference type="NCBI Taxonomy" id="2583219"/>
    <lineage>
        <taxon>Bacteria</taxon>
        <taxon>Bacillati</taxon>
        <taxon>Bacillota</taxon>
        <taxon>Bacilli</taxon>
        <taxon>Bacillales</taxon>
        <taxon>Bacillaceae</taxon>
        <taxon>Lentibacillus</taxon>
    </lineage>
</organism>
<dbReference type="PANTHER" id="PTHR40051">
    <property type="entry name" value="IG HYPOTHETICAL 15966"/>
    <property type="match status" value="1"/>
</dbReference>
<accession>A0A549YHR0</accession>
<dbReference type="Proteomes" id="UP000319280">
    <property type="component" value="Unassembled WGS sequence"/>
</dbReference>
<keyword evidence="2" id="KW-1185">Reference proteome</keyword>
<evidence type="ECO:0000313" key="1">
    <source>
        <dbReference type="EMBL" id="TRM11404.1"/>
    </source>
</evidence>
<evidence type="ECO:0000313" key="2">
    <source>
        <dbReference type="Proteomes" id="UP000319280"/>
    </source>
</evidence>